<dbReference type="PANTHER" id="PTHR48097:SF5">
    <property type="entry name" value="LOW SPECIFICITY L-THREONINE ALDOLASE"/>
    <property type="match status" value="1"/>
</dbReference>
<dbReference type="InterPro" id="IPR015424">
    <property type="entry name" value="PyrdxlP-dep_Trfase"/>
</dbReference>
<dbReference type="AlphaFoldDB" id="A0A0H3FZ91"/>
<dbReference type="GeneID" id="79903556"/>
<dbReference type="PANTHER" id="PTHR48097">
    <property type="entry name" value="L-THREONINE ALDOLASE-RELATED"/>
    <property type="match status" value="1"/>
</dbReference>
<dbReference type="Proteomes" id="UP000001494">
    <property type="component" value="Chromosome"/>
</dbReference>
<dbReference type="SUPFAM" id="SSF53383">
    <property type="entry name" value="PLP-dependent transferases"/>
    <property type="match status" value="1"/>
</dbReference>
<keyword evidence="6" id="KW-0456">Lyase</keyword>
<dbReference type="RefSeq" id="WP_011241142.1">
    <property type="nucleotide sequence ID" value="NC_017262.1"/>
</dbReference>
<dbReference type="KEGG" id="zmm:Zmob_0009"/>
<dbReference type="InterPro" id="IPR015421">
    <property type="entry name" value="PyrdxlP-dep_Trfase_major"/>
</dbReference>
<evidence type="ECO:0000313" key="7">
    <source>
        <dbReference type="Proteomes" id="UP000001494"/>
    </source>
</evidence>
<dbReference type="InterPro" id="IPR015422">
    <property type="entry name" value="PyrdxlP-dep_Trfase_small"/>
</dbReference>
<dbReference type="InterPro" id="IPR001597">
    <property type="entry name" value="ArAA_b-elim_lyase/Thr_aldolase"/>
</dbReference>
<reference evidence="6 7" key="1">
    <citation type="journal article" date="2011" name="J. Bacteriol.">
        <title>Genome sequence of the ethanol-producing Zymomonas mobilis subsp. mobilis lectotype strain ATCC 10988.</title>
        <authorList>
            <person name="Pappas K.M."/>
            <person name="Kouvelis V.N."/>
            <person name="Saunders E."/>
            <person name="Brettin T.S."/>
            <person name="Bruce D."/>
            <person name="Detter C."/>
            <person name="Balakireva M."/>
            <person name="Han C.S."/>
            <person name="Savvakis G."/>
            <person name="Kyrpides N.C."/>
            <person name="Typas M.A."/>
        </authorList>
    </citation>
    <scope>NUCLEOTIDE SEQUENCE [LARGE SCALE GENOMIC DNA]</scope>
    <source>
        <strain evidence="7">ATCC 10988 / DSM 424 / CCUG 17860 / LMG 404 / NCIMB 8938 / NRRL B-806 / ZM1</strain>
    </source>
</reference>
<dbReference type="EMBL" id="CP002850">
    <property type="protein sequence ID" value="AEH61866.1"/>
    <property type="molecule type" value="Genomic_DNA"/>
</dbReference>
<evidence type="ECO:0000259" key="5">
    <source>
        <dbReference type="Pfam" id="PF01212"/>
    </source>
</evidence>
<dbReference type="Gene3D" id="3.40.640.10">
    <property type="entry name" value="Type I PLP-dependent aspartate aminotransferase-like (Major domain)"/>
    <property type="match status" value="1"/>
</dbReference>
<dbReference type="Pfam" id="PF01212">
    <property type="entry name" value="Beta_elim_lyase"/>
    <property type="match status" value="1"/>
</dbReference>
<name>A0A0H3FZ91_ZYMMA</name>
<organism evidence="6 7">
    <name type="scientific">Zymomonas mobilis subsp. mobilis (strain ATCC 10988 / DSM 424 / LMG 404 / NCIMB 8938 / NRRL B-806 / ZM1)</name>
    <dbReference type="NCBI Taxonomy" id="555217"/>
    <lineage>
        <taxon>Bacteria</taxon>
        <taxon>Pseudomonadati</taxon>
        <taxon>Pseudomonadota</taxon>
        <taxon>Alphaproteobacteria</taxon>
        <taxon>Sphingomonadales</taxon>
        <taxon>Zymomonadaceae</taxon>
        <taxon>Zymomonas</taxon>
    </lineage>
</organism>
<evidence type="ECO:0000256" key="4">
    <source>
        <dbReference type="ARBA" id="ARBA00022898"/>
    </source>
</evidence>
<protein>
    <submittedName>
        <fullName evidence="6">Aromatic amino acid beta-eliminating lyase/threonine aldolase</fullName>
    </submittedName>
</protein>
<dbReference type="OrthoDB" id="9774495at2"/>
<keyword evidence="4" id="KW-0663">Pyridoxal phosphate</keyword>
<feature type="domain" description="Aromatic amino acid beta-eliminating lyase/threonine aldolase" evidence="5">
    <location>
        <begin position="6"/>
        <end position="291"/>
    </location>
</feature>
<evidence type="ECO:0000256" key="3">
    <source>
        <dbReference type="ARBA" id="ARBA00011881"/>
    </source>
</evidence>
<sequence>MQSIRFFSDNAATVAAPVMDAIIAANQSDMAYDSDKWSQKLDAIFSELFGTDVTAHWAVTGTAANALSLSAICPPFGGVLCSQDAHVQTDEGGAPEFYTGGSKLLLVPGEGAKITPEALKTRAEAIADSVHMVQPHAVTITNSTELGQVYTPEETAAIGAVAREKGLRFHLDGARFANAVAALGCNPADLTWKAGVDLMSFGFTKNGAMAAEAIVFFDRELAAHNKRRRKRAGHLLSKGRFIAAQIEAMLKNDLWLDLARSSNTVAKRIAEAVDPKRHAYPVKANEVFLFISMEERAELRKQGFVFYDWGHDKIRLVASWDQPEHEVVALEKALKAL</sequence>
<dbReference type="eggNOG" id="COG2008">
    <property type="taxonomic scope" value="Bacteria"/>
</dbReference>
<dbReference type="Gene3D" id="3.90.1150.10">
    <property type="entry name" value="Aspartate Aminotransferase, domain 1"/>
    <property type="match status" value="1"/>
</dbReference>
<comment type="similarity">
    <text evidence="2">Belongs to the threonine aldolase family.</text>
</comment>
<comment type="subunit">
    <text evidence="3">Homotetramer.</text>
</comment>
<evidence type="ECO:0000256" key="2">
    <source>
        <dbReference type="ARBA" id="ARBA00006966"/>
    </source>
</evidence>
<accession>A0A0H3FZ91</accession>
<dbReference type="CDD" id="cd06502">
    <property type="entry name" value="TA_like"/>
    <property type="match status" value="1"/>
</dbReference>
<evidence type="ECO:0000313" key="6">
    <source>
        <dbReference type="EMBL" id="AEH61866.1"/>
    </source>
</evidence>
<dbReference type="GO" id="GO:0006520">
    <property type="term" value="P:amino acid metabolic process"/>
    <property type="evidence" value="ECO:0007669"/>
    <property type="project" value="InterPro"/>
</dbReference>
<dbReference type="HOGENOM" id="CLU_049619_0_0_5"/>
<proteinExistence type="inferred from homology"/>
<gene>
    <name evidence="6" type="ordered locus">Zmob_0009</name>
</gene>
<comment type="cofactor">
    <cofactor evidence="1">
        <name>pyridoxal 5'-phosphate</name>
        <dbReference type="ChEBI" id="CHEBI:597326"/>
    </cofactor>
</comment>
<evidence type="ECO:0000256" key="1">
    <source>
        <dbReference type="ARBA" id="ARBA00001933"/>
    </source>
</evidence>
<dbReference type="GO" id="GO:0016829">
    <property type="term" value="F:lyase activity"/>
    <property type="evidence" value="ECO:0007669"/>
    <property type="project" value="UniProtKB-KW"/>
</dbReference>